<evidence type="ECO:0000256" key="2">
    <source>
        <dbReference type="ARBA" id="ARBA00022603"/>
    </source>
</evidence>
<evidence type="ECO:0000256" key="3">
    <source>
        <dbReference type="ARBA" id="ARBA00022679"/>
    </source>
</evidence>
<sequence>MSQTASAERSTGQLDHLSDSQFRRLAKFIEDYAGIKMPATKKTMLEGRLRKRVAAAGCANLADYCNYLFERNGLELETLSLIDVVTTNKTEFFREPEHFRYLAEKAVPELAPWKRPGRGAVLKVWSAASSTGAEAYTLAMVLTDLAARTAPFEISILGTDISTRVLRTAALGIYPEAMATPIPAPMRQRYLLRSKTPGQGLVRVVPELRRLVQFQRLNLMDDSYPMGRDFDVIFVRNVLIYFDKPTQNGVLERLCDHLVPGGYLVLGHSESLAGQSVPLRPVAPTVFRRL</sequence>
<comment type="function">
    <text evidence="5">Methylation of the membrane-bound methyl-accepting chemotaxis proteins (MCP) to form gamma-glutamyl methyl ester residues in MCP.</text>
</comment>
<dbReference type="PIRSF" id="PIRSF000410">
    <property type="entry name" value="CheR"/>
    <property type="match status" value="1"/>
</dbReference>
<protein>
    <recommendedName>
        <fullName evidence="5">Chemotaxis protein methyltransferase</fullName>
        <ecNumber evidence="5">2.1.1.80</ecNumber>
    </recommendedName>
</protein>
<dbReference type="SUPFAM" id="SSF53335">
    <property type="entry name" value="S-adenosyl-L-methionine-dependent methyltransferases"/>
    <property type="match status" value="1"/>
</dbReference>
<evidence type="ECO:0000256" key="1">
    <source>
        <dbReference type="ARBA" id="ARBA00001541"/>
    </source>
</evidence>
<gene>
    <name evidence="7" type="ORF">Q7A36_21425</name>
</gene>
<name>A0ABT9E441_9PROT</name>
<dbReference type="InterPro" id="IPR050903">
    <property type="entry name" value="Bact_Chemotaxis_MeTrfase"/>
</dbReference>
<keyword evidence="8" id="KW-1185">Reference proteome</keyword>
<comment type="caution">
    <text evidence="7">The sequence shown here is derived from an EMBL/GenBank/DDBJ whole genome shotgun (WGS) entry which is preliminary data.</text>
</comment>
<dbReference type="InterPro" id="IPR026024">
    <property type="entry name" value="Chemotaxis_MeTrfase_CheR"/>
</dbReference>
<evidence type="ECO:0000313" key="8">
    <source>
        <dbReference type="Proteomes" id="UP001243009"/>
    </source>
</evidence>
<dbReference type="PANTHER" id="PTHR24422:SF26">
    <property type="entry name" value="CHEMOTAXIS PROTEIN METHYLTRANSFERASE"/>
    <property type="match status" value="1"/>
</dbReference>
<dbReference type="SUPFAM" id="SSF47757">
    <property type="entry name" value="Chemotaxis receptor methyltransferase CheR, N-terminal domain"/>
    <property type="match status" value="1"/>
</dbReference>
<dbReference type="EMBL" id="JAUTWS010000022">
    <property type="protein sequence ID" value="MDO9710926.1"/>
    <property type="molecule type" value="Genomic_DNA"/>
</dbReference>
<dbReference type="Proteomes" id="UP001243009">
    <property type="component" value="Unassembled WGS sequence"/>
</dbReference>
<keyword evidence="4 5" id="KW-0949">S-adenosyl-L-methionine</keyword>
<dbReference type="Gene3D" id="1.10.155.10">
    <property type="entry name" value="Chemotaxis receptor methyltransferase CheR, N-terminal domain"/>
    <property type="match status" value="1"/>
</dbReference>
<evidence type="ECO:0000256" key="4">
    <source>
        <dbReference type="ARBA" id="ARBA00022691"/>
    </source>
</evidence>
<evidence type="ECO:0000313" key="7">
    <source>
        <dbReference type="EMBL" id="MDO9710926.1"/>
    </source>
</evidence>
<dbReference type="InterPro" id="IPR036804">
    <property type="entry name" value="CheR_N_sf"/>
</dbReference>
<reference evidence="7 8" key="1">
    <citation type="submission" date="2023-08" db="EMBL/GenBank/DDBJ databases">
        <title>The draft genome sequence of Paracraurococcus sp. LOR1-02.</title>
        <authorList>
            <person name="Kingkaew E."/>
            <person name="Tanasupawat S."/>
        </authorList>
    </citation>
    <scope>NUCLEOTIDE SEQUENCE [LARGE SCALE GENOMIC DNA]</scope>
    <source>
        <strain evidence="7 8">LOR1-02</strain>
    </source>
</reference>
<dbReference type="Pfam" id="PF01739">
    <property type="entry name" value="CheR"/>
    <property type="match status" value="1"/>
</dbReference>
<comment type="catalytic activity">
    <reaction evidence="1 5">
        <text>L-glutamyl-[protein] + S-adenosyl-L-methionine = [protein]-L-glutamate 5-O-methyl ester + S-adenosyl-L-homocysteine</text>
        <dbReference type="Rhea" id="RHEA:24452"/>
        <dbReference type="Rhea" id="RHEA-COMP:10208"/>
        <dbReference type="Rhea" id="RHEA-COMP:10311"/>
        <dbReference type="ChEBI" id="CHEBI:29973"/>
        <dbReference type="ChEBI" id="CHEBI:57856"/>
        <dbReference type="ChEBI" id="CHEBI:59789"/>
        <dbReference type="ChEBI" id="CHEBI:82795"/>
        <dbReference type="EC" id="2.1.1.80"/>
    </reaction>
</comment>
<keyword evidence="3 5" id="KW-0808">Transferase</keyword>
<organism evidence="7 8">
    <name type="scientific">Paracraurococcus lichenis</name>
    <dbReference type="NCBI Taxonomy" id="3064888"/>
    <lineage>
        <taxon>Bacteria</taxon>
        <taxon>Pseudomonadati</taxon>
        <taxon>Pseudomonadota</taxon>
        <taxon>Alphaproteobacteria</taxon>
        <taxon>Acetobacterales</taxon>
        <taxon>Roseomonadaceae</taxon>
        <taxon>Paracraurococcus</taxon>
    </lineage>
</organism>
<evidence type="ECO:0000256" key="5">
    <source>
        <dbReference type="PIRNR" id="PIRNR000410"/>
    </source>
</evidence>
<dbReference type="RefSeq" id="WP_305105786.1">
    <property type="nucleotide sequence ID" value="NZ_JAUTWS010000022.1"/>
</dbReference>
<dbReference type="Pfam" id="PF03705">
    <property type="entry name" value="CheR_N"/>
    <property type="match status" value="1"/>
</dbReference>
<dbReference type="InterPro" id="IPR000780">
    <property type="entry name" value="CheR_MeTrfase"/>
</dbReference>
<dbReference type="InterPro" id="IPR022641">
    <property type="entry name" value="CheR_N"/>
</dbReference>
<accession>A0ABT9E441</accession>
<dbReference type="PRINTS" id="PR00996">
    <property type="entry name" value="CHERMTFRASE"/>
</dbReference>
<feature type="domain" description="CheR-type methyltransferase" evidence="6">
    <location>
        <begin position="17"/>
        <end position="290"/>
    </location>
</feature>
<keyword evidence="2 5" id="KW-0489">Methyltransferase</keyword>
<dbReference type="Gene3D" id="3.40.50.150">
    <property type="entry name" value="Vaccinia Virus protein VP39"/>
    <property type="match status" value="1"/>
</dbReference>
<dbReference type="PANTHER" id="PTHR24422">
    <property type="entry name" value="CHEMOTAXIS PROTEIN METHYLTRANSFERASE"/>
    <property type="match status" value="1"/>
</dbReference>
<dbReference type="EC" id="2.1.1.80" evidence="5"/>
<dbReference type="SMART" id="SM00138">
    <property type="entry name" value="MeTrc"/>
    <property type="match status" value="1"/>
</dbReference>
<proteinExistence type="predicted"/>
<dbReference type="InterPro" id="IPR022642">
    <property type="entry name" value="CheR_C"/>
</dbReference>
<evidence type="ECO:0000259" key="6">
    <source>
        <dbReference type="PROSITE" id="PS50123"/>
    </source>
</evidence>
<dbReference type="InterPro" id="IPR029063">
    <property type="entry name" value="SAM-dependent_MTases_sf"/>
</dbReference>
<dbReference type="PROSITE" id="PS50123">
    <property type="entry name" value="CHER"/>
    <property type="match status" value="1"/>
</dbReference>